<evidence type="ECO:0000313" key="1">
    <source>
        <dbReference type="EMBL" id="MBO1318170.1"/>
    </source>
</evidence>
<proteinExistence type="predicted"/>
<protein>
    <submittedName>
        <fullName evidence="1">Uncharacterized protein</fullName>
    </submittedName>
</protein>
<reference evidence="1" key="1">
    <citation type="submission" date="2021-03" db="EMBL/GenBank/DDBJ databases">
        <authorList>
            <person name="Wang G."/>
        </authorList>
    </citation>
    <scope>NUCLEOTIDE SEQUENCE</scope>
    <source>
        <strain evidence="1">KCTC 12899</strain>
    </source>
</reference>
<accession>A0A8J7QEF1</accession>
<sequence length="225" mass="25960">MIEHTNARRLTLLLAACLFYGCGGAGKSVRIELPLPPKLDLTNYDYLYFPGFVANVKGVDFDTEQTAINFFTREFKRNEVMDILEEDKVDLSAKDPREFFARQQPFFRQFNFLHAEETLAITGVISFNILDRSGFKEVSSTDSFGRRYNRSQFVEVTGFNLELHVYVYELNEGKLLYRGVMRDSTDLEGDNVDEQLVYNELLQRVSDRVMGLFTNTVVKAERSLL</sequence>
<organism evidence="1 2">
    <name type="scientific">Acanthopleuribacter pedis</name>
    <dbReference type="NCBI Taxonomy" id="442870"/>
    <lineage>
        <taxon>Bacteria</taxon>
        <taxon>Pseudomonadati</taxon>
        <taxon>Acidobacteriota</taxon>
        <taxon>Holophagae</taxon>
        <taxon>Acanthopleuribacterales</taxon>
        <taxon>Acanthopleuribacteraceae</taxon>
        <taxon>Acanthopleuribacter</taxon>
    </lineage>
</organism>
<dbReference type="EMBL" id="JAFREP010000005">
    <property type="protein sequence ID" value="MBO1318170.1"/>
    <property type="molecule type" value="Genomic_DNA"/>
</dbReference>
<dbReference type="AlphaFoldDB" id="A0A8J7QEF1"/>
<dbReference type="RefSeq" id="WP_207857800.1">
    <property type="nucleotide sequence ID" value="NZ_JAFREP010000005.1"/>
</dbReference>
<comment type="caution">
    <text evidence="1">The sequence shown here is derived from an EMBL/GenBank/DDBJ whole genome shotgun (WGS) entry which is preliminary data.</text>
</comment>
<name>A0A8J7QEF1_9BACT</name>
<dbReference type="Proteomes" id="UP000664417">
    <property type="component" value="Unassembled WGS sequence"/>
</dbReference>
<gene>
    <name evidence="1" type="ORF">J3U88_06875</name>
</gene>
<evidence type="ECO:0000313" key="2">
    <source>
        <dbReference type="Proteomes" id="UP000664417"/>
    </source>
</evidence>
<keyword evidence="2" id="KW-1185">Reference proteome</keyword>